<name>A0A520S3F2_9GAMM</name>
<evidence type="ECO:0000313" key="3">
    <source>
        <dbReference type="Proteomes" id="UP000320404"/>
    </source>
</evidence>
<dbReference type="EMBL" id="SHAH01000021">
    <property type="protein sequence ID" value="RZO77012.1"/>
    <property type="molecule type" value="Genomic_DNA"/>
</dbReference>
<protein>
    <submittedName>
        <fullName evidence="2">Uncharacterized protein</fullName>
    </submittedName>
</protein>
<feature type="region of interest" description="Disordered" evidence="1">
    <location>
        <begin position="1"/>
        <end position="23"/>
    </location>
</feature>
<comment type="caution">
    <text evidence="2">The sequence shown here is derived from an EMBL/GenBank/DDBJ whole genome shotgun (WGS) entry which is preliminary data.</text>
</comment>
<dbReference type="AlphaFoldDB" id="A0A520S3F2"/>
<evidence type="ECO:0000313" key="2">
    <source>
        <dbReference type="EMBL" id="RZO77012.1"/>
    </source>
</evidence>
<organism evidence="2 3">
    <name type="scientific">OM182 bacterium</name>
    <dbReference type="NCBI Taxonomy" id="2510334"/>
    <lineage>
        <taxon>Bacteria</taxon>
        <taxon>Pseudomonadati</taxon>
        <taxon>Pseudomonadota</taxon>
        <taxon>Gammaproteobacteria</taxon>
        <taxon>OMG group</taxon>
        <taxon>OM182 clade</taxon>
    </lineage>
</organism>
<proteinExistence type="predicted"/>
<evidence type="ECO:0000256" key="1">
    <source>
        <dbReference type="SAM" id="MobiDB-lite"/>
    </source>
</evidence>
<dbReference type="Proteomes" id="UP000320404">
    <property type="component" value="Unassembled WGS sequence"/>
</dbReference>
<sequence length="87" mass="8996">MQKTSSTSKNSFSAIDKPPPRKLEKARFSEAILAIGGHRSAIIKAASTGRVSAIADFDAWTLGIPATTVATASDHGVDVVDGAITIT</sequence>
<feature type="compositionally biased region" description="Polar residues" evidence="1">
    <location>
        <begin position="1"/>
        <end position="13"/>
    </location>
</feature>
<reference evidence="2 3" key="1">
    <citation type="submission" date="2019-02" db="EMBL/GenBank/DDBJ databases">
        <title>Prokaryotic population dynamics and viral predation in marine succession experiment using metagenomics: the confinement effect.</title>
        <authorList>
            <person name="Haro-Moreno J.M."/>
            <person name="Rodriguez-Valera F."/>
            <person name="Lopez-Perez M."/>
        </authorList>
    </citation>
    <scope>NUCLEOTIDE SEQUENCE [LARGE SCALE GENOMIC DNA]</scope>
    <source>
        <strain evidence="2">MED-G158</strain>
    </source>
</reference>
<accession>A0A520S3F2</accession>
<gene>
    <name evidence="2" type="ORF">EVA69_02310</name>
</gene>